<dbReference type="PANTHER" id="PTHR30213:SF0">
    <property type="entry name" value="UPF0761 MEMBRANE PROTEIN YIHY"/>
    <property type="match status" value="1"/>
</dbReference>
<keyword evidence="2" id="KW-1003">Cell membrane</keyword>
<comment type="subcellular location">
    <subcellularLocation>
        <location evidence="1">Cell membrane</location>
        <topology evidence="1">Multi-pass membrane protein</topology>
    </subcellularLocation>
</comment>
<feature type="transmembrane region" description="Helical" evidence="6">
    <location>
        <begin position="21"/>
        <end position="48"/>
    </location>
</feature>
<feature type="transmembrane region" description="Helical" evidence="6">
    <location>
        <begin position="194"/>
        <end position="216"/>
    </location>
</feature>
<evidence type="ECO:0000313" key="7">
    <source>
        <dbReference type="EMBL" id="ELY61550.1"/>
    </source>
</evidence>
<dbReference type="AlphaFoldDB" id="L9XIL8"/>
<accession>L9XIL8</accession>
<dbReference type="OrthoDB" id="204872at2157"/>
<dbReference type="PIRSF" id="PIRSF035875">
    <property type="entry name" value="RNase_BN"/>
    <property type="match status" value="1"/>
</dbReference>
<evidence type="ECO:0000256" key="4">
    <source>
        <dbReference type="ARBA" id="ARBA00022989"/>
    </source>
</evidence>
<sequence length="278" mass="28976">MDLRRAGSVARDVASVIREHNVTFMAGSIAHAAFLSILPLLLLLFIVVGAVGNDYLTEQITVLARQHLSPAGEGLVFEALTHASERAGASLIGVASLLWGMLRIFRGLNTAFDELYGGGESSFAEKLLDGVVVFTVILIATVGAGAVAATLATVDSTLVEALSPLALLAGLSMAFFPMYYVFPDPDIGVREALPGTLVAAAGWVLLEVVFGIYVGLVDTVGTYETLGAVILLLVWLYGNALVLLVGATINVVVGGYHTDGPARSSGDESETTEPARAS</sequence>
<keyword evidence="3 6" id="KW-0812">Transmembrane</keyword>
<dbReference type="eggNOG" id="arCOG04965">
    <property type="taxonomic scope" value="Archaea"/>
</dbReference>
<dbReference type="PANTHER" id="PTHR30213">
    <property type="entry name" value="INNER MEMBRANE PROTEIN YHJD"/>
    <property type="match status" value="1"/>
</dbReference>
<feature type="transmembrane region" description="Helical" evidence="6">
    <location>
        <begin position="161"/>
        <end position="182"/>
    </location>
</feature>
<organism evidence="7 8">
    <name type="scientific">Natronococcus amylolyticus DSM 10524</name>
    <dbReference type="NCBI Taxonomy" id="1227497"/>
    <lineage>
        <taxon>Archaea</taxon>
        <taxon>Methanobacteriati</taxon>
        <taxon>Methanobacteriota</taxon>
        <taxon>Stenosarchaea group</taxon>
        <taxon>Halobacteria</taxon>
        <taxon>Halobacteriales</taxon>
        <taxon>Natrialbaceae</taxon>
        <taxon>Natronococcus</taxon>
    </lineage>
</organism>
<keyword evidence="5 6" id="KW-0472">Membrane</keyword>
<dbReference type="GO" id="GO:0005886">
    <property type="term" value="C:plasma membrane"/>
    <property type="evidence" value="ECO:0007669"/>
    <property type="project" value="UniProtKB-SubCell"/>
</dbReference>
<gene>
    <name evidence="7" type="ORF">C491_00512</name>
</gene>
<name>L9XIL8_9EURY</name>
<proteinExistence type="predicted"/>
<dbReference type="PATRIC" id="fig|1227497.3.peg.107"/>
<protein>
    <submittedName>
        <fullName evidence="7">Ribonuclease BN</fullName>
    </submittedName>
</protein>
<dbReference type="InterPro" id="IPR017039">
    <property type="entry name" value="Virul_fac_BrkB"/>
</dbReference>
<evidence type="ECO:0000256" key="5">
    <source>
        <dbReference type="ARBA" id="ARBA00023136"/>
    </source>
</evidence>
<dbReference type="Proteomes" id="UP000011688">
    <property type="component" value="Unassembled WGS sequence"/>
</dbReference>
<keyword evidence="8" id="KW-1185">Reference proteome</keyword>
<evidence type="ECO:0000313" key="8">
    <source>
        <dbReference type="Proteomes" id="UP000011688"/>
    </source>
</evidence>
<evidence type="ECO:0000256" key="2">
    <source>
        <dbReference type="ARBA" id="ARBA00022475"/>
    </source>
</evidence>
<dbReference type="Pfam" id="PF03631">
    <property type="entry name" value="Virul_fac_BrkB"/>
    <property type="match status" value="1"/>
</dbReference>
<feature type="transmembrane region" description="Helical" evidence="6">
    <location>
        <begin position="127"/>
        <end position="149"/>
    </location>
</feature>
<evidence type="ECO:0000256" key="3">
    <source>
        <dbReference type="ARBA" id="ARBA00022692"/>
    </source>
</evidence>
<evidence type="ECO:0000256" key="6">
    <source>
        <dbReference type="SAM" id="Phobius"/>
    </source>
</evidence>
<dbReference type="RefSeq" id="WP_005552936.1">
    <property type="nucleotide sequence ID" value="NZ_AOIB01000004.1"/>
</dbReference>
<evidence type="ECO:0000256" key="1">
    <source>
        <dbReference type="ARBA" id="ARBA00004651"/>
    </source>
</evidence>
<reference evidence="7 8" key="1">
    <citation type="journal article" date="2014" name="PLoS Genet.">
        <title>Phylogenetically driven sequencing of extremely halophilic archaea reveals strategies for static and dynamic osmo-response.</title>
        <authorList>
            <person name="Becker E.A."/>
            <person name="Seitzer P.M."/>
            <person name="Tritt A."/>
            <person name="Larsen D."/>
            <person name="Krusor M."/>
            <person name="Yao A.I."/>
            <person name="Wu D."/>
            <person name="Madern D."/>
            <person name="Eisen J.A."/>
            <person name="Darling A.E."/>
            <person name="Facciotti M.T."/>
        </authorList>
    </citation>
    <scope>NUCLEOTIDE SEQUENCE [LARGE SCALE GENOMIC DNA]</scope>
    <source>
        <strain evidence="7 8">DSM 10524</strain>
    </source>
</reference>
<keyword evidence="4 6" id="KW-1133">Transmembrane helix</keyword>
<feature type="transmembrane region" description="Helical" evidence="6">
    <location>
        <begin position="228"/>
        <end position="253"/>
    </location>
</feature>
<comment type="caution">
    <text evidence="7">The sequence shown here is derived from an EMBL/GenBank/DDBJ whole genome shotgun (WGS) entry which is preliminary data.</text>
</comment>
<dbReference type="EMBL" id="AOIB01000004">
    <property type="protein sequence ID" value="ELY61550.1"/>
    <property type="molecule type" value="Genomic_DNA"/>
</dbReference>
<dbReference type="STRING" id="1227497.C491_00512"/>